<reference evidence="2 3" key="1">
    <citation type="journal article" date="2013" name="BMC Genomics">
        <title>Reconstruction of the lipid metabolism for the microalga Monoraphidium neglectum from its genome sequence reveals characteristics suitable for biofuel production.</title>
        <authorList>
            <person name="Bogen C."/>
            <person name="Al-Dilaimi A."/>
            <person name="Albersmeier A."/>
            <person name="Wichmann J."/>
            <person name="Grundmann M."/>
            <person name="Rupp O."/>
            <person name="Lauersen K.J."/>
            <person name="Blifernez-Klassen O."/>
            <person name="Kalinowski J."/>
            <person name="Goesmann A."/>
            <person name="Mussgnug J.H."/>
            <person name="Kruse O."/>
        </authorList>
    </citation>
    <scope>NUCLEOTIDE SEQUENCE [LARGE SCALE GENOMIC DNA]</scope>
    <source>
        <strain evidence="2 3">SAG 48.87</strain>
    </source>
</reference>
<feature type="compositionally biased region" description="Pro residues" evidence="1">
    <location>
        <begin position="30"/>
        <end position="45"/>
    </location>
</feature>
<protein>
    <submittedName>
        <fullName evidence="2">Dynein, intermediate chain, flagellar outer arm</fullName>
    </submittedName>
</protein>
<dbReference type="OrthoDB" id="24670at2759"/>
<evidence type="ECO:0000313" key="2">
    <source>
        <dbReference type="EMBL" id="KIY96632.1"/>
    </source>
</evidence>
<gene>
    <name evidence="2" type="ORF">MNEG_11329</name>
</gene>
<feature type="region of interest" description="Disordered" evidence="1">
    <location>
        <begin position="1"/>
        <end position="51"/>
    </location>
</feature>
<dbReference type="RefSeq" id="XP_013895652.1">
    <property type="nucleotide sequence ID" value="XM_014040198.1"/>
</dbReference>
<keyword evidence="3" id="KW-1185">Reference proteome</keyword>
<dbReference type="Proteomes" id="UP000054498">
    <property type="component" value="Unassembled WGS sequence"/>
</dbReference>
<keyword evidence="2" id="KW-0966">Cell projection</keyword>
<keyword evidence="2" id="KW-0969">Cilium</keyword>
<dbReference type="KEGG" id="mng:MNEG_11329"/>
<dbReference type="EMBL" id="KK102913">
    <property type="protein sequence ID" value="KIY96632.1"/>
    <property type="molecule type" value="Genomic_DNA"/>
</dbReference>
<feature type="compositionally biased region" description="Basic and acidic residues" evidence="1">
    <location>
        <begin position="124"/>
        <end position="156"/>
    </location>
</feature>
<evidence type="ECO:0000256" key="1">
    <source>
        <dbReference type="SAM" id="MobiDB-lite"/>
    </source>
</evidence>
<dbReference type="STRING" id="145388.A0A0D2JA47"/>
<name>A0A0D2JA47_9CHLO</name>
<dbReference type="GeneID" id="25728580"/>
<proteinExistence type="predicted"/>
<feature type="region of interest" description="Disordered" evidence="1">
    <location>
        <begin position="124"/>
        <end position="206"/>
    </location>
</feature>
<dbReference type="AlphaFoldDB" id="A0A0D2JA47"/>
<sequence length="222" mass="24786">MPPFGNLLKRKDDKERSLAQDKRRAKDKSPLPPDDAAPPPPPPPGDEFAMPTREYVRPDNQLPLSEAELAEEVPRMLTANNPVAPKNLARFNMKERCFKFDPMVDQTVLHYATDGWLLHKTSDEAKKQAEADRSEAEAAARFQAEADRAARQKEAGMDVEPPDDSRQLRNQFNFGERAAQTFNYPLRERATMTEPPPTASASGCAPLFFDWNPAASAAPAQQ</sequence>
<feature type="compositionally biased region" description="Basic and acidic residues" evidence="1">
    <location>
        <begin position="9"/>
        <end position="29"/>
    </location>
</feature>
<evidence type="ECO:0000313" key="3">
    <source>
        <dbReference type="Proteomes" id="UP000054498"/>
    </source>
</evidence>
<organism evidence="2 3">
    <name type="scientific">Monoraphidium neglectum</name>
    <dbReference type="NCBI Taxonomy" id="145388"/>
    <lineage>
        <taxon>Eukaryota</taxon>
        <taxon>Viridiplantae</taxon>
        <taxon>Chlorophyta</taxon>
        <taxon>core chlorophytes</taxon>
        <taxon>Chlorophyceae</taxon>
        <taxon>CS clade</taxon>
        <taxon>Sphaeropleales</taxon>
        <taxon>Selenastraceae</taxon>
        <taxon>Monoraphidium</taxon>
    </lineage>
</organism>
<accession>A0A0D2JA47</accession>
<keyword evidence="2" id="KW-0282">Flagellum</keyword>